<feature type="transmembrane region" description="Helical" evidence="10">
    <location>
        <begin position="91"/>
        <end position="111"/>
    </location>
</feature>
<dbReference type="PANTHER" id="PTHR21137">
    <property type="entry name" value="ODORANT RECEPTOR"/>
    <property type="match status" value="1"/>
</dbReference>
<evidence type="ECO:0000256" key="1">
    <source>
        <dbReference type="ARBA" id="ARBA00004651"/>
    </source>
</evidence>
<evidence type="ECO:0000256" key="2">
    <source>
        <dbReference type="ARBA" id="ARBA00022475"/>
    </source>
</evidence>
<keyword evidence="8 10" id="KW-0675">Receptor</keyword>
<evidence type="ECO:0000313" key="12">
    <source>
        <dbReference type="Proteomes" id="UP001558652"/>
    </source>
</evidence>
<dbReference type="AlphaFoldDB" id="A0ABD0YPB5"/>
<dbReference type="GO" id="GO:0007608">
    <property type="term" value="P:sensory perception of smell"/>
    <property type="evidence" value="ECO:0007669"/>
    <property type="project" value="UniProtKB-KW"/>
</dbReference>
<comment type="subcellular location">
    <subcellularLocation>
        <location evidence="1 10">Cell membrane</location>
        <topology evidence="1 10">Multi-pass membrane protein</topology>
    </subcellularLocation>
</comment>
<feature type="transmembrane region" description="Helical" evidence="10">
    <location>
        <begin position="313"/>
        <end position="332"/>
    </location>
</feature>
<feature type="transmembrane region" description="Helical" evidence="10">
    <location>
        <begin position="148"/>
        <end position="173"/>
    </location>
</feature>
<dbReference type="PANTHER" id="PTHR21137:SF35">
    <property type="entry name" value="ODORANT RECEPTOR 19A-RELATED"/>
    <property type="match status" value="1"/>
</dbReference>
<keyword evidence="3 10" id="KW-0716">Sensory transduction</keyword>
<dbReference type="GO" id="GO:0005886">
    <property type="term" value="C:plasma membrane"/>
    <property type="evidence" value="ECO:0007669"/>
    <property type="project" value="UniProtKB-SubCell"/>
</dbReference>
<evidence type="ECO:0000256" key="3">
    <source>
        <dbReference type="ARBA" id="ARBA00022606"/>
    </source>
</evidence>
<keyword evidence="2" id="KW-1003">Cell membrane</keyword>
<evidence type="ECO:0000256" key="10">
    <source>
        <dbReference type="RuleBase" id="RU351113"/>
    </source>
</evidence>
<dbReference type="GO" id="GO:0007165">
    <property type="term" value="P:signal transduction"/>
    <property type="evidence" value="ECO:0007669"/>
    <property type="project" value="UniProtKB-KW"/>
</dbReference>
<feature type="transmembrane region" description="Helical" evidence="10">
    <location>
        <begin position="203"/>
        <end position="231"/>
    </location>
</feature>
<evidence type="ECO:0000313" key="11">
    <source>
        <dbReference type="EMBL" id="KAL1137820.1"/>
    </source>
</evidence>
<sequence>MASKRRNIFYENEKQETCNLPSFCNYTMRGPSEQCRWLMFGTGIFLAGGGWRRGLSHLAWLLCLSSNCLLMSSCAYLLVTRPNSVFNHSSLVALAFTACLHILPSYVNLLARRAQIRALVDRMDEVYLSSSGWQRAVLRRMAGASRRVLMLVYWPILVAVGVSFFISVLRAALGGYWELDVPVPFPPLPDHNFYRCMVQVYAYLIYCFCVSSLLAKYSLLGLLTLQMCGLMKILGRRLRLMKSVDTHGLLDVAATRRKMKECVIFHVKIIRLIKLLNSIFSLMLMLEFVSSSVQCCFAGYLCAKDRTSQINKASAVLTFISILLMPFLMCWCGSMTATESRRAQECLYYSGWEEFPPTLRKDVILMMTAWNDLVLSFKGIFVFKMEHYASILQASYSYFTLISSLE</sequence>
<keyword evidence="6 10" id="KW-1133">Transmembrane helix</keyword>
<dbReference type="InterPro" id="IPR004117">
    <property type="entry name" value="7tm6_olfct_rcpt"/>
</dbReference>
<protein>
    <recommendedName>
        <fullName evidence="10">Odorant receptor</fullName>
    </recommendedName>
</protein>
<evidence type="ECO:0000256" key="9">
    <source>
        <dbReference type="ARBA" id="ARBA00023224"/>
    </source>
</evidence>
<organism evidence="11 12">
    <name type="scientific">Ranatra chinensis</name>
    <dbReference type="NCBI Taxonomy" id="642074"/>
    <lineage>
        <taxon>Eukaryota</taxon>
        <taxon>Metazoa</taxon>
        <taxon>Ecdysozoa</taxon>
        <taxon>Arthropoda</taxon>
        <taxon>Hexapoda</taxon>
        <taxon>Insecta</taxon>
        <taxon>Pterygota</taxon>
        <taxon>Neoptera</taxon>
        <taxon>Paraneoptera</taxon>
        <taxon>Hemiptera</taxon>
        <taxon>Heteroptera</taxon>
        <taxon>Panheteroptera</taxon>
        <taxon>Nepomorpha</taxon>
        <taxon>Nepidae</taxon>
        <taxon>Ranatrinae</taxon>
        <taxon>Ranatra</taxon>
    </lineage>
</organism>
<evidence type="ECO:0000256" key="5">
    <source>
        <dbReference type="ARBA" id="ARBA00022725"/>
    </source>
</evidence>
<reference evidence="11 12" key="1">
    <citation type="submission" date="2024-07" db="EMBL/GenBank/DDBJ databases">
        <title>Chromosome-level genome assembly of the water stick insect Ranatra chinensis (Heteroptera: Nepidae).</title>
        <authorList>
            <person name="Liu X."/>
        </authorList>
    </citation>
    <scope>NUCLEOTIDE SEQUENCE [LARGE SCALE GENOMIC DNA]</scope>
    <source>
        <strain evidence="11">Cailab_2021Rc</strain>
        <tissue evidence="11">Muscle</tissue>
    </source>
</reference>
<comment type="similarity">
    <text evidence="10">Belongs to the insect chemoreceptor superfamily. Heteromeric odorant receptor channel (TC 1.A.69) family.</text>
</comment>
<proteinExistence type="inferred from homology"/>
<evidence type="ECO:0000256" key="4">
    <source>
        <dbReference type="ARBA" id="ARBA00022692"/>
    </source>
</evidence>
<evidence type="ECO:0000256" key="6">
    <source>
        <dbReference type="ARBA" id="ARBA00022989"/>
    </source>
</evidence>
<gene>
    <name evidence="11" type="ORF">AAG570_009516</name>
</gene>
<dbReference type="Proteomes" id="UP001558652">
    <property type="component" value="Unassembled WGS sequence"/>
</dbReference>
<keyword evidence="7 10" id="KW-0472">Membrane</keyword>
<feature type="transmembrane region" description="Helical" evidence="10">
    <location>
        <begin position="58"/>
        <end position="79"/>
    </location>
</feature>
<keyword evidence="12" id="KW-1185">Reference proteome</keyword>
<evidence type="ECO:0000256" key="7">
    <source>
        <dbReference type="ARBA" id="ARBA00023136"/>
    </source>
</evidence>
<keyword evidence="9 10" id="KW-0807">Transducer</keyword>
<comment type="caution">
    <text evidence="10">Lacks conserved residue(s) required for the propagation of feature annotation.</text>
</comment>
<name>A0ABD0YPB5_9HEMI</name>
<evidence type="ECO:0000256" key="8">
    <source>
        <dbReference type="ARBA" id="ARBA00023170"/>
    </source>
</evidence>
<accession>A0ABD0YPB5</accession>
<keyword evidence="5 10" id="KW-0552">Olfaction</keyword>
<dbReference type="Pfam" id="PF02949">
    <property type="entry name" value="7tm_6"/>
    <property type="match status" value="1"/>
</dbReference>
<keyword evidence="4 10" id="KW-0812">Transmembrane</keyword>
<comment type="caution">
    <text evidence="11">The sequence shown here is derived from an EMBL/GenBank/DDBJ whole genome shotgun (WGS) entry which is preliminary data.</text>
</comment>
<dbReference type="EMBL" id="JBFDAA010000004">
    <property type="protein sequence ID" value="KAL1137820.1"/>
    <property type="molecule type" value="Genomic_DNA"/>
</dbReference>